<reference evidence="1 2" key="1">
    <citation type="submission" date="2019-11" db="EMBL/GenBank/DDBJ databases">
        <authorList>
            <person name="Zheng R.K."/>
            <person name="Sun C.M."/>
        </authorList>
    </citation>
    <scope>NUCLEOTIDE SEQUENCE [LARGE SCALE GENOMIC DNA]</scope>
    <source>
        <strain evidence="1 2">WC007</strain>
    </source>
</reference>
<dbReference type="AlphaFoldDB" id="A0A6I6JTN4"/>
<dbReference type="EMBL" id="CP046401">
    <property type="protein sequence ID" value="QGY42973.1"/>
    <property type="molecule type" value="Genomic_DNA"/>
</dbReference>
<dbReference type="KEGG" id="mcos:GM418_04660"/>
<name>A0A6I6JTN4_9BACT</name>
<organism evidence="1 2">
    <name type="scientific">Maribellus comscasis</name>
    <dbReference type="NCBI Taxonomy" id="2681766"/>
    <lineage>
        <taxon>Bacteria</taxon>
        <taxon>Pseudomonadati</taxon>
        <taxon>Bacteroidota</taxon>
        <taxon>Bacteroidia</taxon>
        <taxon>Marinilabiliales</taxon>
        <taxon>Prolixibacteraceae</taxon>
        <taxon>Maribellus</taxon>
    </lineage>
</organism>
<sequence>MKKIFISLFFVVITFCGFSQNTSKQILGKWSYSVDAGGTILTGVFHFYEKDGQLAGEILSDDGYKIPFTKLEQKEANQFYFEAKTDYDLYKITLNFEREKFSGSSYEGDAPITGKRKE</sequence>
<protein>
    <recommendedName>
        <fullName evidence="3">DUF5640 domain-containing protein</fullName>
    </recommendedName>
</protein>
<dbReference type="Proteomes" id="UP000428260">
    <property type="component" value="Chromosome"/>
</dbReference>
<gene>
    <name evidence="1" type="ORF">GM418_04660</name>
</gene>
<proteinExistence type="predicted"/>
<keyword evidence="2" id="KW-1185">Reference proteome</keyword>
<evidence type="ECO:0000313" key="2">
    <source>
        <dbReference type="Proteomes" id="UP000428260"/>
    </source>
</evidence>
<accession>A0A6I6JTN4</accession>
<dbReference type="RefSeq" id="WP_158863640.1">
    <property type="nucleotide sequence ID" value="NZ_CP046401.1"/>
</dbReference>
<evidence type="ECO:0000313" key="1">
    <source>
        <dbReference type="EMBL" id="QGY42973.1"/>
    </source>
</evidence>
<evidence type="ECO:0008006" key="3">
    <source>
        <dbReference type="Google" id="ProtNLM"/>
    </source>
</evidence>